<gene>
    <name evidence="2" type="ORF">ACA29_10650</name>
</gene>
<comment type="caution">
    <text evidence="2">The sequence shown here is derived from an EMBL/GenBank/DDBJ whole genome shotgun (WGS) entry which is preliminary data.</text>
</comment>
<feature type="transmembrane region" description="Helical" evidence="1">
    <location>
        <begin position="36"/>
        <end position="55"/>
    </location>
</feature>
<evidence type="ECO:0000256" key="1">
    <source>
        <dbReference type="SAM" id="Phobius"/>
    </source>
</evidence>
<evidence type="ECO:0000313" key="2">
    <source>
        <dbReference type="EMBL" id="KRG12649.1"/>
    </source>
</evidence>
<keyword evidence="1" id="KW-0812">Transmembrane</keyword>
<organism evidence="2 3">
    <name type="scientific">Lederbergia galactosidilytica</name>
    <dbReference type="NCBI Taxonomy" id="217031"/>
    <lineage>
        <taxon>Bacteria</taxon>
        <taxon>Bacillati</taxon>
        <taxon>Bacillota</taxon>
        <taxon>Bacilli</taxon>
        <taxon>Bacillales</taxon>
        <taxon>Bacillaceae</taxon>
        <taxon>Lederbergia</taxon>
    </lineage>
</organism>
<keyword evidence="1" id="KW-0472">Membrane</keyword>
<reference evidence="2 3" key="1">
    <citation type="submission" date="2015-06" db="EMBL/GenBank/DDBJ databases">
        <title>Genome sequencing project of Bacillus galactosidilyticus PL133.</title>
        <authorList>
            <person name="Gaiero J."/>
            <person name="Nicol R."/>
            <person name="Habash M."/>
        </authorList>
    </citation>
    <scope>NUCLEOTIDE SEQUENCE [LARGE SCALE GENOMIC DNA]</scope>
    <source>
        <strain evidence="2 3">PL133</strain>
    </source>
</reference>
<proteinExistence type="predicted"/>
<sequence>MFKMNPFFNKIYWMLLPFAVIIGLIFIFIFPENGVIYAFITVIVFWIVYYTWTYITKKDDQK</sequence>
<dbReference type="Proteomes" id="UP000053881">
    <property type="component" value="Unassembled WGS sequence"/>
</dbReference>
<accession>A0A0Q9XZ08</accession>
<feature type="transmembrane region" description="Helical" evidence="1">
    <location>
        <begin position="12"/>
        <end position="30"/>
    </location>
</feature>
<keyword evidence="1" id="KW-1133">Transmembrane helix</keyword>
<dbReference type="EMBL" id="LGPB01000090">
    <property type="protein sequence ID" value="KRG12649.1"/>
    <property type="molecule type" value="Genomic_DNA"/>
</dbReference>
<dbReference type="AlphaFoldDB" id="A0A0Q9XZ08"/>
<evidence type="ECO:0000313" key="3">
    <source>
        <dbReference type="Proteomes" id="UP000053881"/>
    </source>
</evidence>
<name>A0A0Q9XZ08_9BACI</name>
<dbReference type="PATRIC" id="fig|217031.4.peg.3536"/>
<protein>
    <submittedName>
        <fullName evidence="2">Uncharacterized protein</fullName>
    </submittedName>
</protein>